<dbReference type="OrthoDB" id="9804758at2"/>
<feature type="domain" description="Helix-turn-helix" evidence="2">
    <location>
        <begin position="6"/>
        <end position="54"/>
    </location>
</feature>
<gene>
    <name evidence="3" type="ORF">MAMMFC1_00423</name>
</gene>
<dbReference type="InterPro" id="IPR024370">
    <property type="entry name" value="PBP_domain"/>
</dbReference>
<name>A0A348AFE1_9FIRM</name>
<feature type="domain" description="PBP" evidence="1">
    <location>
        <begin position="93"/>
        <end position="284"/>
    </location>
</feature>
<organism evidence="3 4">
    <name type="scientific">Methylomusa anaerophila</name>
    <dbReference type="NCBI Taxonomy" id="1930071"/>
    <lineage>
        <taxon>Bacteria</taxon>
        <taxon>Bacillati</taxon>
        <taxon>Bacillota</taxon>
        <taxon>Negativicutes</taxon>
        <taxon>Selenomonadales</taxon>
        <taxon>Sporomusaceae</taxon>
        <taxon>Methylomusa</taxon>
    </lineage>
</organism>
<evidence type="ECO:0000259" key="2">
    <source>
        <dbReference type="Pfam" id="PF12728"/>
    </source>
</evidence>
<evidence type="ECO:0000259" key="1">
    <source>
        <dbReference type="Pfam" id="PF12727"/>
    </source>
</evidence>
<dbReference type="PANTHER" id="PTHR38431:SF1">
    <property type="entry name" value="BLL2305 PROTEIN"/>
    <property type="match status" value="1"/>
</dbReference>
<evidence type="ECO:0000313" key="4">
    <source>
        <dbReference type="Proteomes" id="UP000276437"/>
    </source>
</evidence>
<dbReference type="PANTHER" id="PTHR38431">
    <property type="entry name" value="BLL2305 PROTEIN"/>
    <property type="match status" value="1"/>
</dbReference>
<protein>
    <submittedName>
        <fullName evidence="3">PBP superfamily domain protein</fullName>
    </submittedName>
</protein>
<evidence type="ECO:0000313" key="3">
    <source>
        <dbReference type="EMBL" id="BBB89789.1"/>
    </source>
</evidence>
<dbReference type="InterPro" id="IPR041657">
    <property type="entry name" value="HTH_17"/>
</dbReference>
<dbReference type="AlphaFoldDB" id="A0A348AFE1"/>
<dbReference type="Gene3D" id="3.40.190.10">
    <property type="entry name" value="Periplasmic binding protein-like II"/>
    <property type="match status" value="1"/>
</dbReference>
<keyword evidence="4" id="KW-1185">Reference proteome</keyword>
<dbReference type="InterPro" id="IPR010093">
    <property type="entry name" value="SinI_DNA-bd"/>
</dbReference>
<accession>A0A348AFE1</accession>
<reference evidence="3 4" key="1">
    <citation type="journal article" date="2018" name="Int. J. Syst. Evol. Microbiol.">
        <title>Methylomusa anaerophila gen. nov., sp. nov., an anaerobic methanol-utilizing bacterium isolated from a microbial fuel cell.</title>
        <authorList>
            <person name="Amano N."/>
            <person name="Yamamuro A."/>
            <person name="Miyahara M."/>
            <person name="Kouzuma A."/>
            <person name="Abe T."/>
            <person name="Watanabe K."/>
        </authorList>
    </citation>
    <scope>NUCLEOTIDE SEQUENCE [LARGE SCALE GENOMIC DNA]</scope>
    <source>
        <strain evidence="3 4">MMFC1</strain>
    </source>
</reference>
<dbReference type="EMBL" id="AP018449">
    <property type="protein sequence ID" value="BBB89789.1"/>
    <property type="molecule type" value="Genomic_DNA"/>
</dbReference>
<dbReference type="Proteomes" id="UP000276437">
    <property type="component" value="Chromosome"/>
</dbReference>
<dbReference type="Pfam" id="PF12728">
    <property type="entry name" value="HTH_17"/>
    <property type="match status" value="1"/>
</dbReference>
<proteinExistence type="predicted"/>
<dbReference type="RefSeq" id="WP_126306051.1">
    <property type="nucleotide sequence ID" value="NZ_AP018449.1"/>
</dbReference>
<dbReference type="SUPFAM" id="SSF53850">
    <property type="entry name" value="Periplasmic binding protein-like II"/>
    <property type="match status" value="1"/>
</dbReference>
<sequence length="310" mass="34775">MADKDLYTPEEVAKTLRISRFTVYELIKRGELPAYRIGRSMRIEAVELEKYIQNSKQALTSAAPNSVAHSQDFSAPSGLILCGQDAVLDVLASQLESRLQGNRVFRRFIGSIGSLIALYNQTVNVATAHLWDSDSDEYNIPYVRRYLPGQKARIVNLVYRMEGFYVALGNPKGIADWSDLTRPDVRFINREPGAGARVLLDEKLRRLNIDSSLIKGYNRKEMSHLAVASCVARDDADAGIGTEKAAMQVANVQFVPLQKERYDLVMLRQDVDNPEFKLMMSILRSAEFRREVDGMGGYDTSLMGEIVADV</sequence>
<dbReference type="GO" id="GO:0003677">
    <property type="term" value="F:DNA binding"/>
    <property type="evidence" value="ECO:0007669"/>
    <property type="project" value="InterPro"/>
</dbReference>
<dbReference type="KEGG" id="mana:MAMMFC1_00423"/>
<dbReference type="NCBIfam" id="TIGR01764">
    <property type="entry name" value="excise"/>
    <property type="match status" value="1"/>
</dbReference>
<dbReference type="Pfam" id="PF12727">
    <property type="entry name" value="PBP_like"/>
    <property type="match status" value="1"/>
</dbReference>